<feature type="transmembrane region" description="Helical" evidence="1">
    <location>
        <begin position="49"/>
        <end position="68"/>
    </location>
</feature>
<dbReference type="EMBL" id="LKEB01000004">
    <property type="protein sequence ID" value="ROW16718.1"/>
    <property type="molecule type" value="Genomic_DNA"/>
</dbReference>
<evidence type="ECO:0000313" key="2">
    <source>
        <dbReference type="EMBL" id="ROW16718.1"/>
    </source>
</evidence>
<dbReference type="STRING" id="1230097.A0A423XJV8"/>
<keyword evidence="1" id="KW-1133">Transmembrane helix</keyword>
<dbReference type="OrthoDB" id="5293596at2759"/>
<dbReference type="AlphaFoldDB" id="A0A423XJV8"/>
<comment type="caution">
    <text evidence="2">The sequence shown here is derived from an EMBL/GenBank/DDBJ whole genome shotgun (WGS) entry which is preliminary data.</text>
</comment>
<keyword evidence="1" id="KW-0812">Transmembrane</keyword>
<reference evidence="2 3" key="1">
    <citation type="submission" date="2015-09" db="EMBL/GenBank/DDBJ databases">
        <title>Host preference determinants of Valsa canker pathogens revealed by comparative genomics.</title>
        <authorList>
            <person name="Yin Z."/>
            <person name="Huang L."/>
        </authorList>
    </citation>
    <scope>NUCLEOTIDE SEQUENCE [LARGE SCALE GENOMIC DNA]</scope>
    <source>
        <strain evidence="2 3">SXYLt</strain>
    </source>
</reference>
<proteinExistence type="predicted"/>
<evidence type="ECO:0000256" key="1">
    <source>
        <dbReference type="SAM" id="Phobius"/>
    </source>
</evidence>
<keyword evidence="1" id="KW-0472">Membrane</keyword>
<keyword evidence="3" id="KW-1185">Reference proteome</keyword>
<dbReference type="Proteomes" id="UP000285146">
    <property type="component" value="Unassembled WGS sequence"/>
</dbReference>
<feature type="transmembrane region" description="Helical" evidence="1">
    <location>
        <begin position="142"/>
        <end position="164"/>
    </location>
</feature>
<feature type="transmembrane region" description="Helical" evidence="1">
    <location>
        <begin position="293"/>
        <end position="315"/>
    </location>
</feature>
<gene>
    <name evidence="2" type="ORF">VPNG_01474</name>
</gene>
<feature type="transmembrane region" description="Helical" evidence="1">
    <location>
        <begin position="80"/>
        <end position="100"/>
    </location>
</feature>
<dbReference type="InParanoid" id="A0A423XJV8"/>
<evidence type="ECO:0000313" key="3">
    <source>
        <dbReference type="Proteomes" id="UP000285146"/>
    </source>
</evidence>
<feature type="transmembrane region" description="Helical" evidence="1">
    <location>
        <begin position="216"/>
        <end position="240"/>
    </location>
</feature>
<sequence length="328" mass="36815">MERTPLLGSLVAHRGQRDEEGQASGGDHPIFLRAAHSPWRALNQNALGYIRGAVLAYIVATTPLLINYKLKHREDEHTKWLIPFQFSTVTWFLLLVYHILVFSWTITHMHWPDIAANDTRWESRLLRFMSPPEQRPDSRRRFYFSLFYTVTHVFALLNVVHYWAVLVPNGHKHWPHKGIGGGIGGGGGGSSDGSGFVIFEATGHKNPFKEITSQGWFPVFSLFNLYVFPAIATIVEATSLNSMRRPEPVPSHLFGTVFFAALYLVYGGIGAKLTGHHPFFWMDEKIVGSKEKVAGYSSGFIALAAALFSTLHGLIGMRETISDRAHSR</sequence>
<protein>
    <submittedName>
        <fullName evidence="2">Uncharacterized protein</fullName>
    </submittedName>
</protein>
<feature type="transmembrane region" description="Helical" evidence="1">
    <location>
        <begin position="252"/>
        <end position="273"/>
    </location>
</feature>
<accession>A0A423XJV8</accession>
<name>A0A423XJV8_9PEZI</name>
<organism evidence="2 3">
    <name type="scientific">Cytospora leucostoma</name>
    <dbReference type="NCBI Taxonomy" id="1230097"/>
    <lineage>
        <taxon>Eukaryota</taxon>
        <taxon>Fungi</taxon>
        <taxon>Dikarya</taxon>
        <taxon>Ascomycota</taxon>
        <taxon>Pezizomycotina</taxon>
        <taxon>Sordariomycetes</taxon>
        <taxon>Sordariomycetidae</taxon>
        <taxon>Diaporthales</taxon>
        <taxon>Cytosporaceae</taxon>
        <taxon>Cytospora</taxon>
    </lineage>
</organism>